<feature type="signal peptide" evidence="1">
    <location>
        <begin position="1"/>
        <end position="24"/>
    </location>
</feature>
<dbReference type="HOGENOM" id="CLU_1665851_0_0_7"/>
<organism evidence="2 3">
    <name type="scientific">Trichlorobacter lovleyi (strain ATCC BAA-1151 / DSM 17278 / SZ)</name>
    <name type="common">Geobacter lovleyi</name>
    <dbReference type="NCBI Taxonomy" id="398767"/>
    <lineage>
        <taxon>Bacteria</taxon>
        <taxon>Pseudomonadati</taxon>
        <taxon>Thermodesulfobacteriota</taxon>
        <taxon>Desulfuromonadia</taxon>
        <taxon>Geobacterales</taxon>
        <taxon>Geobacteraceae</taxon>
        <taxon>Trichlorobacter</taxon>
    </lineage>
</organism>
<evidence type="ECO:0000313" key="2">
    <source>
        <dbReference type="EMBL" id="ACD96611.1"/>
    </source>
</evidence>
<keyword evidence="1" id="KW-0732">Signal</keyword>
<gene>
    <name evidence="2" type="ordered locus">Glov_2904</name>
</gene>
<evidence type="ECO:0000256" key="1">
    <source>
        <dbReference type="SAM" id="SignalP"/>
    </source>
</evidence>
<dbReference type="KEGG" id="glo:Glov_2904"/>
<reference evidence="2 3" key="1">
    <citation type="submission" date="2008-05" db="EMBL/GenBank/DDBJ databases">
        <title>Complete sequence of chromosome of Geobacter lovleyi SZ.</title>
        <authorList>
            <consortium name="US DOE Joint Genome Institute"/>
            <person name="Lucas S."/>
            <person name="Copeland A."/>
            <person name="Lapidus A."/>
            <person name="Glavina del Rio T."/>
            <person name="Dalin E."/>
            <person name="Tice H."/>
            <person name="Bruce D."/>
            <person name="Goodwin L."/>
            <person name="Pitluck S."/>
            <person name="Chertkov O."/>
            <person name="Meincke L."/>
            <person name="Brettin T."/>
            <person name="Detter J.C."/>
            <person name="Han C."/>
            <person name="Tapia R."/>
            <person name="Kuske C.R."/>
            <person name="Schmutz J."/>
            <person name="Larimer F."/>
            <person name="Land M."/>
            <person name="Hauser L."/>
            <person name="Kyrpides N."/>
            <person name="Mikhailova N."/>
            <person name="Sung Y."/>
            <person name="Fletcher K.E."/>
            <person name="Ritalahti K.M."/>
            <person name="Loeffler F.E."/>
            <person name="Richardson P."/>
        </authorList>
    </citation>
    <scope>NUCLEOTIDE SEQUENCE [LARGE SCALE GENOMIC DNA]</scope>
    <source>
        <strain evidence="3">ATCC BAA-1151 / DSM 17278 / SZ</strain>
    </source>
</reference>
<sequence>MQAVFRMLILGMTLLCALVVTAPAAGWQMKEMGVGVYDESAGYDTVLSVLQRGERWSQKQLYEQGYFANRDKKFGAWLVGPPVNSYLNRYGVPLYGYRYRLTEPSGKSSLSGPHSFYNPGFTTVFINAGGQTGPWKIEFYLWNRDTGTESLIGDLTFVMEP</sequence>
<dbReference type="RefSeq" id="WP_012470936.1">
    <property type="nucleotide sequence ID" value="NC_010814.1"/>
</dbReference>
<dbReference type="Proteomes" id="UP000002420">
    <property type="component" value="Chromosome"/>
</dbReference>
<proteinExistence type="predicted"/>
<protein>
    <submittedName>
        <fullName evidence="2">Uncharacterized protein</fullName>
    </submittedName>
</protein>
<dbReference type="EMBL" id="CP001089">
    <property type="protein sequence ID" value="ACD96611.1"/>
    <property type="molecule type" value="Genomic_DNA"/>
</dbReference>
<keyword evidence="3" id="KW-1185">Reference proteome</keyword>
<dbReference type="AlphaFoldDB" id="B3E838"/>
<dbReference type="OrthoDB" id="5395946at2"/>
<feature type="chain" id="PRO_5002786156" evidence="1">
    <location>
        <begin position="25"/>
        <end position="161"/>
    </location>
</feature>
<dbReference type="STRING" id="398767.Glov_2904"/>
<name>B3E838_TRIL1</name>
<accession>B3E838</accession>
<evidence type="ECO:0000313" key="3">
    <source>
        <dbReference type="Proteomes" id="UP000002420"/>
    </source>
</evidence>